<comment type="caution">
    <text evidence="1">The sequence shown here is derived from an EMBL/GenBank/DDBJ whole genome shotgun (WGS) entry which is preliminary data.</text>
</comment>
<organism evidence="1 2">
    <name type="scientific">Parachaetomium inaequale</name>
    <dbReference type="NCBI Taxonomy" id="2588326"/>
    <lineage>
        <taxon>Eukaryota</taxon>
        <taxon>Fungi</taxon>
        <taxon>Dikarya</taxon>
        <taxon>Ascomycota</taxon>
        <taxon>Pezizomycotina</taxon>
        <taxon>Sordariomycetes</taxon>
        <taxon>Sordariomycetidae</taxon>
        <taxon>Sordariales</taxon>
        <taxon>Chaetomiaceae</taxon>
        <taxon>Parachaetomium</taxon>
    </lineage>
</organism>
<reference evidence="2" key="1">
    <citation type="journal article" date="2023" name="Mol. Phylogenet. Evol.">
        <title>Genome-scale phylogeny and comparative genomics of the fungal order Sordariales.</title>
        <authorList>
            <person name="Hensen N."/>
            <person name="Bonometti L."/>
            <person name="Westerberg I."/>
            <person name="Brannstrom I.O."/>
            <person name="Guillou S."/>
            <person name="Cros-Aarteil S."/>
            <person name="Calhoun S."/>
            <person name="Haridas S."/>
            <person name="Kuo A."/>
            <person name="Mondo S."/>
            <person name="Pangilinan J."/>
            <person name="Riley R."/>
            <person name="LaButti K."/>
            <person name="Andreopoulos B."/>
            <person name="Lipzen A."/>
            <person name="Chen C."/>
            <person name="Yan M."/>
            <person name="Daum C."/>
            <person name="Ng V."/>
            <person name="Clum A."/>
            <person name="Steindorff A."/>
            <person name="Ohm R.A."/>
            <person name="Martin F."/>
            <person name="Silar P."/>
            <person name="Natvig D.O."/>
            <person name="Lalanne C."/>
            <person name="Gautier V."/>
            <person name="Ament-Velasquez S.L."/>
            <person name="Kruys A."/>
            <person name="Hutchinson M.I."/>
            <person name="Powell A.J."/>
            <person name="Barry K."/>
            <person name="Miller A.N."/>
            <person name="Grigoriev I.V."/>
            <person name="Debuchy R."/>
            <person name="Gladieux P."/>
            <person name="Hiltunen Thoren M."/>
            <person name="Johannesson H."/>
        </authorList>
    </citation>
    <scope>NUCLEOTIDE SEQUENCE [LARGE SCALE GENOMIC DNA]</scope>
    <source>
        <strain evidence="2">CBS 284.82</strain>
    </source>
</reference>
<proteinExistence type="predicted"/>
<evidence type="ECO:0000313" key="1">
    <source>
        <dbReference type="EMBL" id="KAK4031374.1"/>
    </source>
</evidence>
<evidence type="ECO:0000313" key="2">
    <source>
        <dbReference type="Proteomes" id="UP001303115"/>
    </source>
</evidence>
<dbReference type="EMBL" id="MU854839">
    <property type="protein sequence ID" value="KAK4031374.1"/>
    <property type="molecule type" value="Genomic_DNA"/>
</dbReference>
<accession>A0AAN6P461</accession>
<dbReference type="AlphaFoldDB" id="A0AAN6P461"/>
<keyword evidence="2" id="KW-1185">Reference proteome</keyword>
<sequence length="171" mass="19131">MADQTRLRIIKNNPIGNGLDALRASFDTVCVDRTLSRNPDALGQLDQEAADLLRLELLLDSDDLDLDRIKPLLTVALADDSDDALIWDRVYNALCNTSSFANSSEHCKYIDNFADFTKNLAVFIESYSSALPYKRRPLAKPNEPIASSIGKRKIDIGFIDDLRAGKDSKYY</sequence>
<protein>
    <submittedName>
        <fullName evidence="1">Uncharacterized protein</fullName>
    </submittedName>
</protein>
<gene>
    <name evidence="1" type="ORF">C8A01DRAFT_51523</name>
</gene>
<dbReference type="Proteomes" id="UP001303115">
    <property type="component" value="Unassembled WGS sequence"/>
</dbReference>
<name>A0AAN6P461_9PEZI</name>